<dbReference type="InterPro" id="IPR052340">
    <property type="entry name" value="RNase_Y/CdgJ"/>
</dbReference>
<dbReference type="Gene3D" id="1.10.3210.10">
    <property type="entry name" value="Hypothetical protein af1432"/>
    <property type="match status" value="1"/>
</dbReference>
<dbReference type="PANTHER" id="PTHR33525:SF5">
    <property type="entry name" value="TWO COMPONENT SIGNAL TRANSDUCTION SYSTEM RESPONSE REGULATOR"/>
    <property type="match status" value="1"/>
</dbReference>
<dbReference type="SUPFAM" id="SSF55781">
    <property type="entry name" value="GAF domain-like"/>
    <property type="match status" value="1"/>
</dbReference>
<dbReference type="Gene3D" id="3.30.450.40">
    <property type="match status" value="1"/>
</dbReference>
<feature type="domain" description="HDOD" evidence="1">
    <location>
        <begin position="18"/>
        <end position="214"/>
    </location>
</feature>
<accession>A0A1H3JCR2</accession>
<evidence type="ECO:0000259" key="1">
    <source>
        <dbReference type="PROSITE" id="PS51833"/>
    </source>
</evidence>
<dbReference type="SUPFAM" id="SSF109604">
    <property type="entry name" value="HD-domain/PDEase-like"/>
    <property type="match status" value="1"/>
</dbReference>
<dbReference type="EMBL" id="FNOW01000055">
    <property type="protein sequence ID" value="SDY36994.1"/>
    <property type="molecule type" value="Genomic_DNA"/>
</dbReference>
<dbReference type="Pfam" id="PF08668">
    <property type="entry name" value="HDOD"/>
    <property type="match status" value="1"/>
</dbReference>
<organism evidence="2 3">
    <name type="scientific">Allochromatium warmingii</name>
    <name type="common">Chromatium warmingii</name>
    <dbReference type="NCBI Taxonomy" id="61595"/>
    <lineage>
        <taxon>Bacteria</taxon>
        <taxon>Pseudomonadati</taxon>
        <taxon>Pseudomonadota</taxon>
        <taxon>Gammaproteobacteria</taxon>
        <taxon>Chromatiales</taxon>
        <taxon>Chromatiaceae</taxon>
        <taxon>Allochromatium</taxon>
    </lineage>
</organism>
<dbReference type="OrthoDB" id="9126875at2"/>
<reference evidence="3" key="1">
    <citation type="submission" date="2016-10" db="EMBL/GenBank/DDBJ databases">
        <authorList>
            <person name="Varghese N."/>
            <person name="Submissions S."/>
        </authorList>
    </citation>
    <scope>NUCLEOTIDE SEQUENCE [LARGE SCALE GENOMIC DNA]</scope>
    <source>
        <strain evidence="3">DSM 173</strain>
    </source>
</reference>
<sequence length="484" mass="54311">MGSTWWNTLIAAARLDEFPVQDNTRRELAQRLVETELPLRRIAEIVLHDPGLALRLLQQANALVEHRFFRREIVTLDDAIHMLGARRLLDIAHAAPVAETVLDTRRLEHYRRCSGRAWLAALLARDWAELARDRVPAEITLAALLNDLGELYLLVHGDARINRYLTMRQHPNVWPHEAEYVTLSLNLEALGYSLAAAWTLPELVRESMRGRNARHSRPLLAMLATQLARHAFGGWRHPTYSNDLALVAELLECDEIVVSERVARVLAQFNARALMYTLQPLAALPHTDSQDPRFSLPLSSAPLFCLAPHADEFKQAATALMNGTITDRDTLIQTWLTGLHRGLGLNRVVYAAFDPERRMLTAEQTLGTDFEPGFNRLRQAVAESELLVALLRAPQVLWLDAHQHAAQWAQLPPAVKTLTGVESCFLRSVWVRGQPLGLLYADRRSPACALDARAYQGLQQLSALAETAWARVESGSRSRNTSGL</sequence>
<gene>
    <name evidence="2" type="ORF">SAMN05421644_1553</name>
</gene>
<evidence type="ECO:0000313" key="2">
    <source>
        <dbReference type="EMBL" id="SDY36994.1"/>
    </source>
</evidence>
<keyword evidence="3" id="KW-1185">Reference proteome</keyword>
<protein>
    <submittedName>
        <fullName evidence="2">HD-like signal output (HDOD) domain, no enzymatic activity</fullName>
    </submittedName>
</protein>
<dbReference type="InterPro" id="IPR029016">
    <property type="entry name" value="GAF-like_dom_sf"/>
</dbReference>
<dbReference type="Proteomes" id="UP000198672">
    <property type="component" value="Unassembled WGS sequence"/>
</dbReference>
<dbReference type="PROSITE" id="PS51833">
    <property type="entry name" value="HDOD"/>
    <property type="match status" value="1"/>
</dbReference>
<dbReference type="InterPro" id="IPR013976">
    <property type="entry name" value="HDOD"/>
</dbReference>
<proteinExistence type="predicted"/>
<dbReference type="PANTHER" id="PTHR33525">
    <property type="match status" value="1"/>
</dbReference>
<evidence type="ECO:0000313" key="3">
    <source>
        <dbReference type="Proteomes" id="UP000198672"/>
    </source>
</evidence>
<dbReference type="RefSeq" id="WP_091335160.1">
    <property type="nucleotide sequence ID" value="NZ_FNOW01000055.1"/>
</dbReference>
<dbReference type="AlphaFoldDB" id="A0A1H3JCR2"/>
<dbReference type="STRING" id="61595.SAMN05421644_1553"/>
<name>A0A1H3JCR2_ALLWA</name>